<keyword evidence="12" id="KW-1185">Reference proteome</keyword>
<dbReference type="InterPro" id="IPR017597">
    <property type="entry name" value="Pyrv_DH_E1_asu_subgrp-y"/>
</dbReference>
<comment type="function">
    <text evidence="8">The pyruvate dehydrogenase complex catalyzes the overall conversion of pyruvate to acetyl-CoA and CO(2).</text>
</comment>
<accession>A0ABP7P1W9</accession>
<evidence type="ECO:0000256" key="9">
    <source>
        <dbReference type="SAM" id="MobiDB-lite"/>
    </source>
</evidence>
<proteinExistence type="predicted"/>
<name>A0ABP7P1W9_9BACT</name>
<comment type="subunit">
    <text evidence="2 8">Heterodimer of an alpha and a beta chain.</text>
</comment>
<reference evidence="12" key="1">
    <citation type="journal article" date="2019" name="Int. J. Syst. Evol. Microbiol.">
        <title>The Global Catalogue of Microorganisms (GCM) 10K type strain sequencing project: providing services to taxonomists for standard genome sequencing and annotation.</title>
        <authorList>
            <consortium name="The Broad Institute Genomics Platform"/>
            <consortium name="The Broad Institute Genome Sequencing Center for Infectious Disease"/>
            <person name="Wu L."/>
            <person name="Ma J."/>
        </authorList>
    </citation>
    <scope>NUCLEOTIDE SEQUENCE [LARGE SCALE GENOMIC DNA]</scope>
    <source>
        <strain evidence="12">JCM 17217</strain>
    </source>
</reference>
<evidence type="ECO:0000313" key="12">
    <source>
        <dbReference type="Proteomes" id="UP001501556"/>
    </source>
</evidence>
<dbReference type="InterPro" id="IPR001017">
    <property type="entry name" value="DH_E1"/>
</dbReference>
<dbReference type="EC" id="1.2.4.1" evidence="3 8"/>
<evidence type="ECO:0000256" key="8">
    <source>
        <dbReference type="RuleBase" id="RU361139"/>
    </source>
</evidence>
<dbReference type="EMBL" id="BAABDI010000001">
    <property type="protein sequence ID" value="GAA3958271.1"/>
    <property type="molecule type" value="Genomic_DNA"/>
</dbReference>
<evidence type="ECO:0000259" key="10">
    <source>
        <dbReference type="Pfam" id="PF00676"/>
    </source>
</evidence>
<gene>
    <name evidence="8 11" type="primary">pdhA</name>
    <name evidence="11" type="ORF">GCM10022407_01960</name>
</gene>
<sequence>MADTKVKAAPKKSTASNGAAAKGQGQTVTTVRQPDPLMPGTDEPTAAASGKAAPEPKRAKSATPAFPKETYMQWYEQMQLMRKFEDKAGQLYGQQKIKGFCHLYIGQEACVAGAVSALEIGDKYITAYRDHAHPLALGTSPNAVMAELFAKATGCSKGKGGSMHMFDKSVGFVGGHGIVGGQIPMGAGLAFAEKYNKTGKLCICYMGDGAVRQGALHEAFNMAMLWKLPVIFVIENNGYAMGTSVSRTSNVTELYKLGLSYDMPSEPVNGMRVEDVHEAVARAAERARKGDGPTLLEFKTYRYKGHSMSDPAKYRTKEELEDYRHRDAIEGVRHTILSNNMATEADLEAIDEKIKARVAESVEFAENSPYPTPDELYKDVYVQADYPYIHD</sequence>
<dbReference type="InterPro" id="IPR050642">
    <property type="entry name" value="PDH_E1_Alpha_Subunit"/>
</dbReference>
<evidence type="ECO:0000256" key="3">
    <source>
        <dbReference type="ARBA" id="ARBA00012281"/>
    </source>
</evidence>
<dbReference type="Proteomes" id="UP001501556">
    <property type="component" value="Unassembled WGS sequence"/>
</dbReference>
<comment type="cofactor">
    <cofactor evidence="1 8">
        <name>thiamine diphosphate</name>
        <dbReference type="ChEBI" id="CHEBI:58937"/>
    </cofactor>
</comment>
<evidence type="ECO:0000256" key="7">
    <source>
        <dbReference type="ARBA" id="ARBA00023317"/>
    </source>
</evidence>
<dbReference type="CDD" id="cd02000">
    <property type="entry name" value="TPP_E1_PDC_ADC_BCADC"/>
    <property type="match status" value="1"/>
</dbReference>
<dbReference type="Pfam" id="PF00676">
    <property type="entry name" value="E1_dh"/>
    <property type="match status" value="1"/>
</dbReference>
<evidence type="ECO:0000256" key="6">
    <source>
        <dbReference type="ARBA" id="ARBA00023052"/>
    </source>
</evidence>
<dbReference type="Gene3D" id="3.40.50.970">
    <property type="match status" value="1"/>
</dbReference>
<feature type="region of interest" description="Disordered" evidence="9">
    <location>
        <begin position="1"/>
        <end position="64"/>
    </location>
</feature>
<dbReference type="NCBIfam" id="TIGR03182">
    <property type="entry name" value="PDH_E1_alph_y"/>
    <property type="match status" value="1"/>
</dbReference>
<evidence type="ECO:0000256" key="5">
    <source>
        <dbReference type="ARBA" id="ARBA00023002"/>
    </source>
</evidence>
<comment type="catalytic activity">
    <reaction evidence="8">
        <text>N(6)-[(R)-lipoyl]-L-lysyl-[protein] + pyruvate + H(+) = N(6)-[(R)-S(8)-acetyldihydrolipoyl]-L-lysyl-[protein] + CO2</text>
        <dbReference type="Rhea" id="RHEA:19189"/>
        <dbReference type="Rhea" id="RHEA-COMP:10474"/>
        <dbReference type="Rhea" id="RHEA-COMP:10478"/>
        <dbReference type="ChEBI" id="CHEBI:15361"/>
        <dbReference type="ChEBI" id="CHEBI:15378"/>
        <dbReference type="ChEBI" id="CHEBI:16526"/>
        <dbReference type="ChEBI" id="CHEBI:83099"/>
        <dbReference type="ChEBI" id="CHEBI:83111"/>
        <dbReference type="EC" id="1.2.4.1"/>
    </reaction>
</comment>
<organism evidence="11 12">
    <name type="scientific">Hymenobacter antarcticus</name>
    <dbReference type="NCBI Taxonomy" id="486270"/>
    <lineage>
        <taxon>Bacteria</taxon>
        <taxon>Pseudomonadati</taxon>
        <taxon>Bacteroidota</taxon>
        <taxon>Cytophagia</taxon>
        <taxon>Cytophagales</taxon>
        <taxon>Hymenobacteraceae</taxon>
        <taxon>Hymenobacter</taxon>
    </lineage>
</organism>
<evidence type="ECO:0000256" key="4">
    <source>
        <dbReference type="ARBA" id="ARBA00014159"/>
    </source>
</evidence>
<feature type="domain" description="Dehydrogenase E1 component" evidence="10">
    <location>
        <begin position="77"/>
        <end position="373"/>
    </location>
</feature>
<protein>
    <recommendedName>
        <fullName evidence="4 8">Pyruvate dehydrogenase E1 component subunit alpha</fullName>
        <ecNumber evidence="3 8">1.2.4.1</ecNumber>
    </recommendedName>
</protein>
<dbReference type="PANTHER" id="PTHR11516">
    <property type="entry name" value="PYRUVATE DEHYDROGENASE E1 COMPONENT, ALPHA SUBUNIT BACTERIAL AND ORGANELLAR"/>
    <property type="match status" value="1"/>
</dbReference>
<dbReference type="PANTHER" id="PTHR11516:SF60">
    <property type="entry name" value="PYRUVATE DEHYDROGENASE E1 COMPONENT SUBUNIT ALPHA"/>
    <property type="match status" value="1"/>
</dbReference>
<dbReference type="InterPro" id="IPR029061">
    <property type="entry name" value="THDP-binding"/>
</dbReference>
<keyword evidence="7 8" id="KW-0670">Pyruvate</keyword>
<evidence type="ECO:0000313" key="11">
    <source>
        <dbReference type="EMBL" id="GAA3958271.1"/>
    </source>
</evidence>
<evidence type="ECO:0000256" key="1">
    <source>
        <dbReference type="ARBA" id="ARBA00001964"/>
    </source>
</evidence>
<evidence type="ECO:0000256" key="2">
    <source>
        <dbReference type="ARBA" id="ARBA00011870"/>
    </source>
</evidence>
<keyword evidence="5 8" id="KW-0560">Oxidoreductase</keyword>
<comment type="caution">
    <text evidence="11">The sequence shown here is derived from an EMBL/GenBank/DDBJ whole genome shotgun (WGS) entry which is preliminary data.</text>
</comment>
<dbReference type="SUPFAM" id="SSF52518">
    <property type="entry name" value="Thiamin diphosphate-binding fold (THDP-binding)"/>
    <property type="match status" value="1"/>
</dbReference>
<keyword evidence="6 8" id="KW-0786">Thiamine pyrophosphate</keyword>